<evidence type="ECO:0000313" key="1">
    <source>
        <dbReference type="EMBL" id="TNN86567.1"/>
    </source>
</evidence>
<reference evidence="1 2" key="1">
    <citation type="submission" date="2019-03" db="EMBL/GenBank/DDBJ databases">
        <title>First draft genome of Liparis tanakae, snailfish: a comprehensive survey of snailfish specific genes.</title>
        <authorList>
            <person name="Kim W."/>
            <person name="Song I."/>
            <person name="Jeong J.-H."/>
            <person name="Kim D."/>
            <person name="Kim S."/>
            <person name="Ryu S."/>
            <person name="Song J.Y."/>
            <person name="Lee S.K."/>
        </authorList>
    </citation>
    <scope>NUCLEOTIDE SEQUENCE [LARGE SCALE GENOMIC DNA]</scope>
    <source>
        <tissue evidence="1">Muscle</tissue>
    </source>
</reference>
<organism evidence="1 2">
    <name type="scientific">Liparis tanakae</name>
    <name type="common">Tanaka's snailfish</name>
    <dbReference type="NCBI Taxonomy" id="230148"/>
    <lineage>
        <taxon>Eukaryota</taxon>
        <taxon>Metazoa</taxon>
        <taxon>Chordata</taxon>
        <taxon>Craniata</taxon>
        <taxon>Vertebrata</taxon>
        <taxon>Euteleostomi</taxon>
        <taxon>Actinopterygii</taxon>
        <taxon>Neopterygii</taxon>
        <taxon>Teleostei</taxon>
        <taxon>Neoteleostei</taxon>
        <taxon>Acanthomorphata</taxon>
        <taxon>Eupercaria</taxon>
        <taxon>Perciformes</taxon>
        <taxon>Cottioidei</taxon>
        <taxon>Cottales</taxon>
        <taxon>Liparidae</taxon>
        <taxon>Liparis</taxon>
    </lineage>
</organism>
<protein>
    <submittedName>
        <fullName evidence="1">Uncharacterized protein</fullName>
    </submittedName>
</protein>
<keyword evidence="2" id="KW-1185">Reference proteome</keyword>
<proteinExistence type="predicted"/>
<name>A0A4Z2J957_9TELE</name>
<dbReference type="EMBL" id="SRLO01000015">
    <property type="protein sequence ID" value="TNN86567.1"/>
    <property type="molecule type" value="Genomic_DNA"/>
</dbReference>
<gene>
    <name evidence="1" type="ORF">EYF80_003337</name>
</gene>
<comment type="caution">
    <text evidence="1">The sequence shown here is derived from an EMBL/GenBank/DDBJ whole genome shotgun (WGS) entry which is preliminary data.</text>
</comment>
<evidence type="ECO:0000313" key="2">
    <source>
        <dbReference type="Proteomes" id="UP000314294"/>
    </source>
</evidence>
<dbReference type="AlphaFoldDB" id="A0A4Z2J957"/>
<dbReference type="Proteomes" id="UP000314294">
    <property type="component" value="Unassembled WGS sequence"/>
</dbReference>
<accession>A0A4Z2J957</accession>
<dbReference type="OrthoDB" id="1695393at2759"/>
<sequence length="72" mass="7857">MLRKTAGDCPRAAVVDHFFLWKTFASMAPEVDTAAGEGAVGLKQLGGNVNPLALHRLAVVSQRQLVKMWQHD</sequence>